<dbReference type="EMBL" id="KP119165">
    <property type="protein sequence ID" value="AKG46881.1"/>
    <property type="molecule type" value="Genomic_DNA"/>
</dbReference>
<dbReference type="GO" id="GO:0043709">
    <property type="term" value="P:cell adhesion involved in single-species biofilm formation"/>
    <property type="evidence" value="ECO:0007669"/>
    <property type="project" value="TreeGrafter"/>
</dbReference>
<dbReference type="SUPFAM" id="SSF49401">
    <property type="entry name" value="Bacterial adhesins"/>
    <property type="match status" value="1"/>
</dbReference>
<evidence type="ECO:0000259" key="1">
    <source>
        <dbReference type="Pfam" id="PF00419"/>
    </source>
</evidence>
<dbReference type="GO" id="GO:0009289">
    <property type="term" value="C:pilus"/>
    <property type="evidence" value="ECO:0007669"/>
    <property type="project" value="InterPro"/>
</dbReference>
<dbReference type="PANTHER" id="PTHR33420">
    <property type="entry name" value="FIMBRIAL SUBUNIT ELFA-RELATED"/>
    <property type="match status" value="1"/>
</dbReference>
<reference evidence="2" key="1">
    <citation type="submission" date="2014-11" db="EMBL/GenBank/DDBJ databases">
        <title>Complete sequence of the conjugative pEC598 plasmid of avian pathogenic Escherichia coli QT598.</title>
        <authorList>
            <person name="Garenaux A."/>
            <person name="Veyrier F."/>
            <person name="Dozois C."/>
        </authorList>
    </citation>
    <scope>NUCLEOTIDE SEQUENCE</scope>
    <source>
        <strain evidence="2">QT598</strain>
        <plasmid evidence="2">pEC598</plasmid>
    </source>
</reference>
<accession>A0A3S6CJL1</accession>
<dbReference type="InterPro" id="IPR036937">
    <property type="entry name" value="Adhesion_dom_fimbrial_sf"/>
</dbReference>
<evidence type="ECO:0000313" key="2">
    <source>
        <dbReference type="EMBL" id="AKG46881.1"/>
    </source>
</evidence>
<organism evidence="2">
    <name type="scientific">Escherichia coli</name>
    <dbReference type="NCBI Taxonomy" id="562"/>
    <lineage>
        <taxon>Bacteria</taxon>
        <taxon>Pseudomonadati</taxon>
        <taxon>Pseudomonadota</taxon>
        <taxon>Gammaproteobacteria</taxon>
        <taxon>Enterobacterales</taxon>
        <taxon>Enterobacteriaceae</taxon>
        <taxon>Escherichia</taxon>
    </lineage>
</organism>
<dbReference type="PANTHER" id="PTHR33420:SF26">
    <property type="entry name" value="FIMBRIAL SUBUNIT"/>
    <property type="match status" value="1"/>
</dbReference>
<dbReference type="RefSeq" id="WP_059331534.1">
    <property type="nucleotide sequence ID" value="NZ_BFSI01000086.1"/>
</dbReference>
<dbReference type="AlphaFoldDB" id="A0A3S6CJL1"/>
<name>A0A3S6CJL1_ECOLX</name>
<keyword evidence="2" id="KW-0614">Plasmid</keyword>
<dbReference type="Pfam" id="PF00419">
    <property type="entry name" value="Fimbrial"/>
    <property type="match status" value="1"/>
</dbReference>
<dbReference type="Gene3D" id="2.60.40.1090">
    <property type="entry name" value="Fimbrial-type adhesion domain"/>
    <property type="match status" value="1"/>
</dbReference>
<dbReference type="InterPro" id="IPR050263">
    <property type="entry name" value="Bact_Fimbrial_Adh_Pro"/>
</dbReference>
<sequence length="178" mass="19111">MHGALFSVLLSVVFLPVSVCASELGFKGNLLDRPCQIDPSSAVQDVTFMDTATHLYHAWPGKSYEEKFQIKLANCHATTMGKVVRLTFKGAEEKGLPGYLQVSGVNSGKLGIGIIDTDGSSLLKLNQVHNGGQGSKVEKDSVTLNFKAFVQATSEAITNKAVQPGVYNSVATFELLYN</sequence>
<feature type="domain" description="Fimbrial-type adhesion" evidence="1">
    <location>
        <begin position="26"/>
        <end position="177"/>
    </location>
</feature>
<geneLocation type="plasmid" evidence="2">
    <name>pEC598</name>
</geneLocation>
<dbReference type="InterPro" id="IPR000259">
    <property type="entry name" value="Adhesion_dom_fimbrial"/>
</dbReference>
<proteinExistence type="predicted"/>
<protein>
    <recommendedName>
        <fullName evidence="1">Fimbrial-type adhesion domain-containing protein</fullName>
    </recommendedName>
</protein>
<dbReference type="InterPro" id="IPR008966">
    <property type="entry name" value="Adhesion_dom_sf"/>
</dbReference>